<dbReference type="InterPro" id="IPR029058">
    <property type="entry name" value="AB_hydrolase_fold"/>
</dbReference>
<dbReference type="InterPro" id="IPR050261">
    <property type="entry name" value="FrsA_esterase"/>
</dbReference>
<dbReference type="PANTHER" id="PTHR22946">
    <property type="entry name" value="DIENELACTONE HYDROLASE DOMAIN-CONTAINING PROTEIN-RELATED"/>
    <property type="match status" value="1"/>
</dbReference>
<dbReference type="SUPFAM" id="SSF53474">
    <property type="entry name" value="alpha/beta-Hydrolases"/>
    <property type="match status" value="1"/>
</dbReference>
<reference evidence="3" key="1">
    <citation type="submission" date="2022-09" db="EMBL/GenBank/DDBJ databases">
        <title>Diverse halophilic archaea isolated from saline environments.</title>
        <authorList>
            <person name="Cui H.-L."/>
        </authorList>
    </citation>
    <scope>NUCLEOTIDE SEQUENCE</scope>
    <source>
        <strain evidence="3">ZS-35-S2</strain>
    </source>
</reference>
<keyword evidence="1" id="KW-0378">Hydrolase</keyword>
<organism evidence="3 4">
    <name type="scientific">Salinirubellus salinus</name>
    <dbReference type="NCBI Taxonomy" id="1364945"/>
    <lineage>
        <taxon>Archaea</taxon>
        <taxon>Methanobacteriati</taxon>
        <taxon>Methanobacteriota</taxon>
        <taxon>Stenosarchaea group</taxon>
        <taxon>Halobacteria</taxon>
        <taxon>Halobacteriales</taxon>
        <taxon>Natronomonadaceae</taxon>
        <taxon>Salinirubellus</taxon>
    </lineage>
</organism>
<dbReference type="Proteomes" id="UP001057580">
    <property type="component" value="Chromosome"/>
</dbReference>
<gene>
    <name evidence="3" type="ORF">N0B31_16410</name>
</gene>
<dbReference type="InterPro" id="IPR019546">
    <property type="entry name" value="TAT_signal_bac_arc"/>
</dbReference>
<dbReference type="GeneID" id="74944038"/>
<evidence type="ECO:0000313" key="3">
    <source>
        <dbReference type="EMBL" id="UWM53708.1"/>
    </source>
</evidence>
<dbReference type="AlphaFoldDB" id="A0A9E7R2P5"/>
<dbReference type="EMBL" id="CP104003">
    <property type="protein sequence ID" value="UWM53708.1"/>
    <property type="molecule type" value="Genomic_DNA"/>
</dbReference>
<sequence length="492" mass="53451">MTSPVSRRWLLRTLAAGGAALGVGGATADPPYPSAAWAEREVRNYAKTHEAPAEQATDPAFFEAWQARSAANAAGYAERQAAEPGWKAHANACATWSEQCTGDPTRYPDTDPFYGTEGERRRVAFHDRQGARLSGHLWVPVGRRPNERFPGVVLTNGSVQAPETAYWWFAQALVRAGYVVLTYDPRGQGRSDSFTPDGTPGSNAAPSVFVTNQVDAVDFLHSTPEVPYQPNADRLDTPAPVEAYNPVHDLLDRSRLGLVGHSAGAIGASVVQGLDPWPGALDSNPVDAVVAWDNLGSVEQTDPHEGAGLVDLLGGEIAPDRAVEPRVPAMGQSADYFLTPAPKSSLPDPDTKVRGFEDWRAVGVPAYELVVRGGTHYEWSRLPTVPATSWAFGSALAAHYSVAWLDRWVKRPDEAGYHTADDRLLADDAWADHLSFYYRSARDFPTRNGQRRREDDVRAATLGERDDPASLPVRGDAGGRLGGQSSRRPRRR</sequence>
<evidence type="ECO:0000256" key="2">
    <source>
        <dbReference type="SAM" id="MobiDB-lite"/>
    </source>
</evidence>
<dbReference type="RefSeq" id="WP_260592702.1">
    <property type="nucleotide sequence ID" value="NZ_CP104003.1"/>
</dbReference>
<dbReference type="PANTHER" id="PTHR22946:SF9">
    <property type="entry name" value="POLYKETIDE TRANSFERASE AF380"/>
    <property type="match status" value="1"/>
</dbReference>
<feature type="compositionally biased region" description="Basic and acidic residues" evidence="2">
    <location>
        <begin position="446"/>
        <end position="468"/>
    </location>
</feature>
<feature type="region of interest" description="Disordered" evidence="2">
    <location>
        <begin position="446"/>
        <end position="492"/>
    </location>
</feature>
<evidence type="ECO:0000256" key="1">
    <source>
        <dbReference type="ARBA" id="ARBA00022801"/>
    </source>
</evidence>
<accession>A0A9E7R2P5</accession>
<dbReference type="InterPro" id="IPR006311">
    <property type="entry name" value="TAT_signal"/>
</dbReference>
<dbReference type="Gene3D" id="3.40.50.1820">
    <property type="entry name" value="alpha/beta hydrolase"/>
    <property type="match status" value="1"/>
</dbReference>
<keyword evidence="4" id="KW-1185">Reference proteome</keyword>
<name>A0A9E7R2P5_9EURY</name>
<dbReference type="GO" id="GO:0016788">
    <property type="term" value="F:hydrolase activity, acting on ester bonds"/>
    <property type="evidence" value="ECO:0007669"/>
    <property type="project" value="UniProtKB-ARBA"/>
</dbReference>
<dbReference type="PROSITE" id="PS51318">
    <property type="entry name" value="TAT"/>
    <property type="match status" value="1"/>
</dbReference>
<evidence type="ECO:0000313" key="4">
    <source>
        <dbReference type="Proteomes" id="UP001057580"/>
    </source>
</evidence>
<dbReference type="NCBIfam" id="TIGR01409">
    <property type="entry name" value="TAT_signal_seq"/>
    <property type="match status" value="1"/>
</dbReference>
<proteinExistence type="predicted"/>
<dbReference type="KEGG" id="ssai:N0B31_16410"/>
<protein>
    <submittedName>
        <fullName evidence="3">Twin-arginine translocation signal domain-containing protein</fullName>
    </submittedName>
</protein>